<dbReference type="Proteomes" id="UP001204015">
    <property type="component" value="Unassembled WGS sequence"/>
</dbReference>
<accession>A0ABT1BY15</accession>
<organism evidence="1 2">
    <name type="scientific">Segatella cerevisiae</name>
    <dbReference type="NCBI Taxonomy" id="2053716"/>
    <lineage>
        <taxon>Bacteria</taxon>
        <taxon>Pseudomonadati</taxon>
        <taxon>Bacteroidota</taxon>
        <taxon>Bacteroidia</taxon>
        <taxon>Bacteroidales</taxon>
        <taxon>Prevotellaceae</taxon>
        <taxon>Segatella</taxon>
    </lineage>
</organism>
<evidence type="ECO:0000313" key="2">
    <source>
        <dbReference type="Proteomes" id="UP001204015"/>
    </source>
</evidence>
<keyword evidence="2" id="KW-1185">Reference proteome</keyword>
<proteinExistence type="predicted"/>
<reference evidence="1 2" key="1">
    <citation type="submission" date="2022-06" db="EMBL/GenBank/DDBJ databases">
        <title>A taxonomic note on the genus Prevotella: Description of four novel genera and emended description of the genera Hallella and Xylanibacter.</title>
        <authorList>
            <person name="Hitch T.C.A."/>
        </authorList>
    </citation>
    <scope>NUCLEOTIDE SEQUENCE [LARGE SCALE GENOMIC DNA]</scope>
    <source>
        <strain evidence="1 2">DSM 100619</strain>
    </source>
</reference>
<dbReference type="EMBL" id="JAMXLY010000033">
    <property type="protein sequence ID" value="MCO6025959.1"/>
    <property type="molecule type" value="Genomic_DNA"/>
</dbReference>
<dbReference type="RefSeq" id="WP_252761317.1">
    <property type="nucleotide sequence ID" value="NZ_JAMXLY010000033.1"/>
</dbReference>
<gene>
    <name evidence="1" type="ORF">NG821_08935</name>
</gene>
<dbReference type="PROSITE" id="PS51257">
    <property type="entry name" value="PROKAR_LIPOPROTEIN"/>
    <property type="match status" value="1"/>
</dbReference>
<comment type="caution">
    <text evidence="1">The sequence shown here is derived from an EMBL/GenBank/DDBJ whole genome shotgun (WGS) entry which is preliminary data.</text>
</comment>
<evidence type="ECO:0008006" key="3">
    <source>
        <dbReference type="Google" id="ProtNLM"/>
    </source>
</evidence>
<protein>
    <recommendedName>
        <fullName evidence="3">Lipoprotein</fullName>
    </recommendedName>
</protein>
<evidence type="ECO:0000313" key="1">
    <source>
        <dbReference type="EMBL" id="MCO6025959.1"/>
    </source>
</evidence>
<name>A0ABT1BY15_9BACT</name>
<sequence>MKKFCLILLAGVTIMTSCTSKDSLHNLAMESLRESLYYPDQMKVIAISDPDSAFGINYFTRQEIQGMLRTMKVVTDSIMVRTDNMTKFNPDDYYVISLADRQMKATSDIRDMLFKSERKGKWSGWKVKIDYQSIDHNGLKYRSERWTFIDKKGNNVLRTFDLPLP</sequence>